<name>A0A8C8W665_PERMB</name>
<feature type="domain" description="G-protein coupled receptors family 1 profile" evidence="14">
    <location>
        <begin position="24"/>
        <end position="286"/>
    </location>
</feature>
<evidence type="ECO:0000256" key="3">
    <source>
        <dbReference type="ARBA" id="ARBA00010663"/>
    </source>
</evidence>
<dbReference type="GO" id="GO:0005886">
    <property type="term" value="C:plasma membrane"/>
    <property type="evidence" value="ECO:0007669"/>
    <property type="project" value="UniProtKB-SubCell"/>
</dbReference>
<keyword evidence="10 13" id="KW-0675">Receptor</keyword>
<evidence type="ECO:0000256" key="4">
    <source>
        <dbReference type="ARBA" id="ARBA00022475"/>
    </source>
</evidence>
<accession>A0A8C8W665</accession>
<evidence type="ECO:0000256" key="2">
    <source>
        <dbReference type="ARBA" id="ARBA00004651"/>
    </source>
</evidence>
<dbReference type="Proteomes" id="UP000694547">
    <property type="component" value="Chromosome 1"/>
</dbReference>
<keyword evidence="6 13" id="KW-0812">Transmembrane</keyword>
<feature type="transmembrane region" description="Helical" evidence="13">
    <location>
        <begin position="130"/>
        <end position="150"/>
    </location>
</feature>
<dbReference type="GO" id="GO:0016503">
    <property type="term" value="F:pheromone receptor activity"/>
    <property type="evidence" value="ECO:0007669"/>
    <property type="project" value="InterPro"/>
</dbReference>
<evidence type="ECO:0000256" key="1">
    <source>
        <dbReference type="ARBA" id="ARBA00003878"/>
    </source>
</evidence>
<feature type="transmembrane region" description="Helical" evidence="13">
    <location>
        <begin position="190"/>
        <end position="209"/>
    </location>
</feature>
<evidence type="ECO:0000313" key="16">
    <source>
        <dbReference type="Proteomes" id="UP000694547"/>
    </source>
</evidence>
<evidence type="ECO:0000256" key="10">
    <source>
        <dbReference type="ARBA" id="ARBA00023170"/>
    </source>
</evidence>
<reference evidence="15 16" key="1">
    <citation type="submission" date="2018-10" db="EMBL/GenBank/DDBJ databases">
        <title>Improved assembly of the deer mouse Peromyscus maniculatus genome.</title>
        <authorList>
            <person name="Lassance J.-M."/>
            <person name="Hoekstra H.E."/>
        </authorList>
    </citation>
    <scope>NUCLEOTIDE SEQUENCE [LARGE SCALE GENOMIC DNA]</scope>
</reference>
<evidence type="ECO:0000313" key="15">
    <source>
        <dbReference type="Ensembl" id="ENSPEMP00000036324.1"/>
    </source>
</evidence>
<dbReference type="OrthoDB" id="9606139at2759"/>
<evidence type="ECO:0000256" key="8">
    <source>
        <dbReference type="ARBA" id="ARBA00023040"/>
    </source>
</evidence>
<evidence type="ECO:0000256" key="11">
    <source>
        <dbReference type="ARBA" id="ARBA00023180"/>
    </source>
</evidence>
<keyword evidence="9 13" id="KW-0472">Membrane</keyword>
<protein>
    <recommendedName>
        <fullName evidence="13">Vomeronasal type-1 receptor</fullName>
    </recommendedName>
</protein>
<gene>
    <name evidence="15" type="primary">LOC102920895</name>
</gene>
<keyword evidence="4 13" id="KW-1003">Cell membrane</keyword>
<feature type="transmembrane region" description="Helical" evidence="13">
    <location>
        <begin position="83"/>
        <end position="109"/>
    </location>
</feature>
<keyword evidence="7 13" id="KW-1133">Transmembrane helix</keyword>
<organism evidence="15 16">
    <name type="scientific">Peromyscus maniculatus bairdii</name>
    <name type="common">Prairie deer mouse</name>
    <dbReference type="NCBI Taxonomy" id="230844"/>
    <lineage>
        <taxon>Eukaryota</taxon>
        <taxon>Metazoa</taxon>
        <taxon>Chordata</taxon>
        <taxon>Craniata</taxon>
        <taxon>Vertebrata</taxon>
        <taxon>Euteleostomi</taxon>
        <taxon>Mammalia</taxon>
        <taxon>Eutheria</taxon>
        <taxon>Euarchontoglires</taxon>
        <taxon>Glires</taxon>
        <taxon>Rodentia</taxon>
        <taxon>Myomorpha</taxon>
        <taxon>Muroidea</taxon>
        <taxon>Cricetidae</taxon>
        <taxon>Neotominae</taxon>
        <taxon>Peromyscus</taxon>
    </lineage>
</organism>
<keyword evidence="5 13" id="KW-0589">Pheromone response</keyword>
<dbReference type="GO" id="GO:0019236">
    <property type="term" value="P:response to pheromone"/>
    <property type="evidence" value="ECO:0007669"/>
    <property type="project" value="UniProtKB-KW"/>
</dbReference>
<dbReference type="Gene3D" id="1.20.1070.10">
    <property type="entry name" value="Rhodopsin 7-helix transmembrane proteins"/>
    <property type="match status" value="1"/>
</dbReference>
<dbReference type="GeneTree" id="ENSGT00960000186612"/>
<comment type="similarity">
    <text evidence="3 13">Belongs to the G-protein coupled receptor 1 family.</text>
</comment>
<dbReference type="RefSeq" id="XP_006994297.2">
    <property type="nucleotide sequence ID" value="XM_006994235.2"/>
</dbReference>
<evidence type="ECO:0000256" key="12">
    <source>
        <dbReference type="ARBA" id="ARBA00023224"/>
    </source>
</evidence>
<proteinExistence type="inferred from homology"/>
<dbReference type="GO" id="GO:0007606">
    <property type="term" value="P:sensory perception of chemical stimulus"/>
    <property type="evidence" value="ECO:0007669"/>
    <property type="project" value="UniProtKB-ARBA"/>
</dbReference>
<keyword evidence="11" id="KW-0325">Glycoprotein</keyword>
<evidence type="ECO:0000256" key="6">
    <source>
        <dbReference type="ARBA" id="ARBA00022692"/>
    </source>
</evidence>
<dbReference type="PANTHER" id="PTHR24062">
    <property type="entry name" value="VOMERONASAL TYPE-1 RECEPTOR"/>
    <property type="match status" value="1"/>
</dbReference>
<evidence type="ECO:0000256" key="13">
    <source>
        <dbReference type="RuleBase" id="RU364061"/>
    </source>
</evidence>
<dbReference type="InterPro" id="IPR004072">
    <property type="entry name" value="Vmron_rcpt_1"/>
</dbReference>
<reference evidence="15" key="3">
    <citation type="submission" date="2025-09" db="UniProtKB">
        <authorList>
            <consortium name="Ensembl"/>
        </authorList>
    </citation>
    <scope>IDENTIFICATION</scope>
</reference>
<reference evidence="15" key="2">
    <citation type="submission" date="2025-08" db="UniProtKB">
        <authorList>
            <consortium name="Ensembl"/>
        </authorList>
    </citation>
    <scope>IDENTIFICATION</scope>
</reference>
<evidence type="ECO:0000256" key="9">
    <source>
        <dbReference type="ARBA" id="ARBA00023136"/>
    </source>
</evidence>
<sequence>MDSRNLAIRIVLSLQSATGILGNVSFLFYYLLIYYNKHTLKTIDLILTHVFTANSLIILSTGVPQVIRAFGWKWFFNDVGCHLILYALRLGRSMSISTTCLLSIFQAIIISPCDSYCKDLKIKVQKYIRLSIFLFWILYMVVNTIFPMSMPTKRNSKNKTQNTDSEFCFSVSHDKIVDSLYTTFWVFPEVVFSMLIVCSSISIIVLLYGHKKRVQHIFSTHSSPRASPESRATQTILVFVCTFLTFYTISSILQGYIAISQNHNSWLIYITAIISMSFPTLSPYVMSHDSIISRFCFFSIRYIK</sequence>
<feature type="transmembrane region" description="Helical" evidence="13">
    <location>
        <begin position="6"/>
        <end position="33"/>
    </location>
</feature>
<dbReference type="PRINTS" id="PR01534">
    <property type="entry name" value="VOMERONASL1R"/>
</dbReference>
<feature type="transmembrane region" description="Helical" evidence="13">
    <location>
        <begin position="265"/>
        <end position="285"/>
    </location>
</feature>
<keyword evidence="12 13" id="KW-0807">Transducer</keyword>
<evidence type="ECO:0000256" key="7">
    <source>
        <dbReference type="ARBA" id="ARBA00022989"/>
    </source>
</evidence>
<dbReference type="Ensembl" id="ENSPEMT00000033881.1">
    <property type="protein sequence ID" value="ENSPEMP00000036324.1"/>
    <property type="gene ID" value="ENSPEMG00000030297.1"/>
</dbReference>
<evidence type="ECO:0000256" key="5">
    <source>
        <dbReference type="ARBA" id="ARBA00022507"/>
    </source>
</evidence>
<dbReference type="SUPFAM" id="SSF81321">
    <property type="entry name" value="Family A G protein-coupled receptor-like"/>
    <property type="match status" value="1"/>
</dbReference>
<comment type="subcellular location">
    <subcellularLocation>
        <location evidence="2 13">Cell membrane</location>
        <topology evidence="2 13">Multi-pass membrane protein</topology>
    </subcellularLocation>
</comment>
<comment type="function">
    <text evidence="1">Putative pheromone receptor.</text>
</comment>
<evidence type="ECO:0000259" key="14">
    <source>
        <dbReference type="PROSITE" id="PS50262"/>
    </source>
</evidence>
<keyword evidence="16" id="KW-1185">Reference proteome</keyword>
<keyword evidence="8 13" id="KW-0297">G-protein coupled receptor</keyword>
<dbReference type="PROSITE" id="PS50262">
    <property type="entry name" value="G_PROTEIN_RECEP_F1_2"/>
    <property type="match status" value="1"/>
</dbReference>
<dbReference type="InterPro" id="IPR017452">
    <property type="entry name" value="GPCR_Rhodpsn_7TM"/>
</dbReference>
<dbReference type="AlphaFoldDB" id="A0A8C8W665"/>
<feature type="transmembrane region" description="Helical" evidence="13">
    <location>
        <begin position="45"/>
        <end position="63"/>
    </location>
</feature>
<feature type="transmembrane region" description="Helical" evidence="13">
    <location>
        <begin position="235"/>
        <end position="259"/>
    </location>
</feature>
<dbReference type="Pfam" id="PF03402">
    <property type="entry name" value="V1R"/>
    <property type="match status" value="1"/>
</dbReference>
<dbReference type="FunFam" id="1.20.1070.10:FF:000033">
    <property type="entry name" value="Vomeronasal type-1 receptor"/>
    <property type="match status" value="1"/>
</dbReference>